<proteinExistence type="predicted"/>
<keyword evidence="1" id="KW-0812">Transmembrane</keyword>
<reference evidence="2" key="1">
    <citation type="submission" date="2016-07" db="EMBL/GenBank/DDBJ databases">
        <title>Microvirga ossetica sp. nov. a new species of rhizobia isolated from root nodules of the legume species Vicia alpestris Steven originated from North Ossetia region in the Caucasus.</title>
        <authorList>
            <person name="Safronova V.I."/>
            <person name="Kuznetsova I.G."/>
            <person name="Sazanova A.L."/>
            <person name="Belimov A."/>
            <person name="Andronov E."/>
            <person name="Osledkin Y.S."/>
            <person name="Onishchuk O.P."/>
            <person name="Kurchak O.N."/>
            <person name="Shaposhnikov A.I."/>
            <person name="Willems A."/>
            <person name="Tikhonovich I.A."/>
        </authorList>
    </citation>
    <scope>NUCLEOTIDE SEQUENCE [LARGE SCALE GENOMIC DNA]</scope>
    <source>
        <strain evidence="2">V5/3M</strain>
    </source>
</reference>
<accession>A0A1B2ED80</accession>
<feature type="transmembrane region" description="Helical" evidence="1">
    <location>
        <begin position="61"/>
        <end position="83"/>
    </location>
</feature>
<gene>
    <name evidence="2" type="ORF">BB934_06325</name>
</gene>
<protein>
    <submittedName>
        <fullName evidence="2">Uncharacterized protein</fullName>
    </submittedName>
</protein>
<dbReference type="EMBL" id="CP016616">
    <property type="protein sequence ID" value="ANY77897.1"/>
    <property type="molecule type" value="Genomic_DNA"/>
</dbReference>
<dbReference type="KEGG" id="moc:BB934_06325"/>
<sequence length="100" mass="10810">MTAARLPLVARSDIMEPAPRRIDLIESAFSGGLAGLLLFVVFDICMVASDLTLDVDPVTYFLTGVAMSILGGIVLSLVVTWLWNRRVSNGARGKGREESE</sequence>
<feature type="transmembrane region" description="Helical" evidence="1">
    <location>
        <begin position="28"/>
        <end position="49"/>
    </location>
</feature>
<keyword evidence="1" id="KW-0472">Membrane</keyword>
<evidence type="ECO:0000256" key="1">
    <source>
        <dbReference type="SAM" id="Phobius"/>
    </source>
</evidence>
<name>A0A1B2ED80_9HYPH</name>
<organism evidence="2">
    <name type="scientific">Microvirga ossetica</name>
    <dbReference type="NCBI Taxonomy" id="1882682"/>
    <lineage>
        <taxon>Bacteria</taxon>
        <taxon>Pseudomonadati</taxon>
        <taxon>Pseudomonadota</taxon>
        <taxon>Alphaproteobacteria</taxon>
        <taxon>Hyphomicrobiales</taxon>
        <taxon>Methylobacteriaceae</taxon>
        <taxon>Microvirga</taxon>
    </lineage>
</organism>
<evidence type="ECO:0000313" key="2">
    <source>
        <dbReference type="EMBL" id="ANY77897.1"/>
    </source>
</evidence>
<dbReference type="AlphaFoldDB" id="A0A1B2ED80"/>
<keyword evidence="1" id="KW-1133">Transmembrane helix</keyword>